<organism evidence="2 3">
    <name type="scientific">Selenomonas montiformis</name>
    <dbReference type="NCBI Taxonomy" id="2652285"/>
    <lineage>
        <taxon>Bacteria</taxon>
        <taxon>Bacillati</taxon>
        <taxon>Bacillota</taxon>
        <taxon>Negativicutes</taxon>
        <taxon>Selenomonadales</taxon>
        <taxon>Selenomonadaceae</taxon>
        <taxon>Selenomonas</taxon>
    </lineage>
</organism>
<proteinExistence type="predicted"/>
<reference evidence="2 3" key="1">
    <citation type="submission" date="2019-08" db="EMBL/GenBank/DDBJ databases">
        <title>In-depth cultivation of the pig gut microbiome towards novel bacterial diversity and tailored functional studies.</title>
        <authorList>
            <person name="Wylensek D."/>
            <person name="Hitch T.C.A."/>
            <person name="Clavel T."/>
        </authorList>
    </citation>
    <scope>NUCLEOTIDE SEQUENCE [LARGE SCALE GENOMIC DNA]</scope>
    <source>
        <strain evidence="3">WCA-380-WT-3B3</strain>
    </source>
</reference>
<evidence type="ECO:0000313" key="3">
    <source>
        <dbReference type="Proteomes" id="UP000430222"/>
    </source>
</evidence>
<evidence type="ECO:0000313" key="2">
    <source>
        <dbReference type="EMBL" id="MSV23728.1"/>
    </source>
</evidence>
<keyword evidence="3" id="KW-1185">Reference proteome</keyword>
<dbReference type="Pfam" id="PF10926">
    <property type="entry name" value="DUF2800"/>
    <property type="match status" value="1"/>
</dbReference>
<dbReference type="InterPro" id="IPR021229">
    <property type="entry name" value="DUF2800"/>
</dbReference>
<accession>A0A6I2UND6</accession>
<protein>
    <submittedName>
        <fullName evidence="2">DUF2800 domain-containing protein</fullName>
    </submittedName>
</protein>
<name>A0A6I2UND6_9FIRM</name>
<feature type="region of interest" description="Disordered" evidence="1">
    <location>
        <begin position="353"/>
        <end position="377"/>
    </location>
</feature>
<dbReference type="RefSeq" id="WP_154619476.1">
    <property type="nucleotide sequence ID" value="NZ_VUNL01000001.1"/>
</dbReference>
<dbReference type="Proteomes" id="UP000430222">
    <property type="component" value="Unassembled WGS sequence"/>
</dbReference>
<dbReference type="EMBL" id="VUNL01000001">
    <property type="protein sequence ID" value="MSV23728.1"/>
    <property type="molecule type" value="Genomic_DNA"/>
</dbReference>
<dbReference type="Gene3D" id="3.90.320.10">
    <property type="match status" value="1"/>
</dbReference>
<sequence length="377" mass="41763">MAARAHAKLSPSGADRWLIHCTPSASLETQFPNSAGEAAEEGTAAHALCEHKLKKALKRRSRRPHSDFDSDEMEECADGYVAFVLEQMQEIPNAMVCIEQRLDLQEFVPEAFGTADCLIVGDGILHVIDFKYGLGVLVDAEHNPQMMLYALGALTMFGSLYDVTEVRMSIYQPRRENVSTWSIAADELMTWAEKTVKPRAQMAFKGEGEFAAGVWCQFCRASPRCRARAEAQLTVAQDEFRLPPLLTDEEIADLLPRLPELVKWANAVSAYALEAAVNHGKKWQGYKLVAGRSVRKYADEEKVVEAAQAAGFKDIFEHKLITLTSMEKLMGKATFNEVLGGLVIKPQGKPTLVPESDKRPAIDVGSEFTNLEEKENG</sequence>
<comment type="caution">
    <text evidence="2">The sequence shown here is derived from an EMBL/GenBank/DDBJ whole genome shotgun (WGS) entry which is preliminary data.</text>
</comment>
<dbReference type="InterPro" id="IPR011604">
    <property type="entry name" value="PDDEXK-like_dom_sf"/>
</dbReference>
<evidence type="ECO:0000256" key="1">
    <source>
        <dbReference type="SAM" id="MobiDB-lite"/>
    </source>
</evidence>
<dbReference type="AlphaFoldDB" id="A0A6I2UND6"/>
<gene>
    <name evidence="2" type="ORF">FYJ78_00675</name>
</gene>